<dbReference type="GO" id="GO:0005829">
    <property type="term" value="C:cytosol"/>
    <property type="evidence" value="ECO:0007669"/>
    <property type="project" value="TreeGrafter"/>
</dbReference>
<dbReference type="RefSeq" id="WP_041062386.1">
    <property type="nucleotide sequence ID" value="NZ_AP014521.1"/>
</dbReference>
<dbReference type="InterPro" id="IPR006194">
    <property type="entry name" value="Gly-tRNA-synth_heterodimer"/>
</dbReference>
<keyword evidence="7 9" id="KW-0030">Aminoacyl-tRNA synthetase</keyword>
<gene>
    <name evidence="9 10" type="primary">glyQ</name>
    <name evidence="10" type="ORF">TGUWTKB_0750</name>
</gene>
<keyword evidence="4 9" id="KW-0547">Nucleotide-binding</keyword>
<organism evidence="10 11">
    <name type="scientific">Candidatus Tachikawaea gelatinosa</name>
    <dbReference type="NCBI Taxonomy" id="1410383"/>
    <lineage>
        <taxon>Bacteria</taxon>
        <taxon>Pseudomonadati</taxon>
        <taxon>Pseudomonadota</taxon>
        <taxon>Gammaproteobacteria</taxon>
        <taxon>Enterobacterales</taxon>
        <taxon>Enterobacteriaceae</taxon>
        <taxon>Candidatus Tachikawaea</taxon>
    </lineage>
</organism>
<evidence type="ECO:0000256" key="8">
    <source>
        <dbReference type="ARBA" id="ARBA00047937"/>
    </source>
</evidence>
<evidence type="ECO:0000256" key="5">
    <source>
        <dbReference type="ARBA" id="ARBA00022840"/>
    </source>
</evidence>
<dbReference type="OrthoDB" id="9802183at2"/>
<comment type="similarity">
    <text evidence="1 9">Belongs to the class-II aminoacyl-tRNA synthetase family.</text>
</comment>
<dbReference type="KEGG" id="sbw:TGUWTKB_0750"/>
<dbReference type="PANTHER" id="PTHR30075:SF2">
    <property type="entry name" value="GLYCINE--TRNA LIGASE, CHLOROPLASTIC_MITOCHONDRIAL 2"/>
    <property type="match status" value="1"/>
</dbReference>
<dbReference type="PROSITE" id="PS50861">
    <property type="entry name" value="AA_TRNA_LIGASE_II_GLYAB"/>
    <property type="match status" value="1"/>
</dbReference>
<dbReference type="NCBIfam" id="TIGR00388">
    <property type="entry name" value="glyQ"/>
    <property type="match status" value="1"/>
</dbReference>
<dbReference type="EMBL" id="AP014521">
    <property type="protein sequence ID" value="BAP58334.1"/>
    <property type="molecule type" value="Genomic_DNA"/>
</dbReference>
<name>A0A090AL58_9ENTR</name>
<dbReference type="FunFam" id="3.30.930.10:FF:000006">
    <property type="entry name" value="Glycine--tRNA ligase alpha subunit"/>
    <property type="match status" value="1"/>
</dbReference>
<proteinExistence type="inferred from homology"/>
<dbReference type="EC" id="6.1.1.14" evidence="9"/>
<dbReference type="GO" id="GO:0004820">
    <property type="term" value="F:glycine-tRNA ligase activity"/>
    <property type="evidence" value="ECO:0007669"/>
    <property type="project" value="UniProtKB-UniRule"/>
</dbReference>
<dbReference type="Proteomes" id="UP000031627">
    <property type="component" value="Chromosome"/>
</dbReference>
<evidence type="ECO:0000256" key="1">
    <source>
        <dbReference type="ARBA" id="ARBA00008226"/>
    </source>
</evidence>
<dbReference type="PRINTS" id="PR01044">
    <property type="entry name" value="TRNASYNTHGA"/>
</dbReference>
<comment type="subunit">
    <text evidence="2 9">Tetramer of two alpha and two beta subunits.</text>
</comment>
<sequence>MNKSTLITFQNIIRILKKYWSDKGCNVLHPIDLEVGAGTSHPFTFFGAINNEPMSAVYLQPSRRPNDGRYGKNSYRLQHYYQLQVIIKPPPQNIQDIYINSLKSIGIDLKKNDVQFIEDNWSNPSLGACGVGWEVWMNGIEITQFTYFQQMGGISCKQISVEITYGLERLAMHVQQKNNVYDIIWDENLFNKITYGDFFLKNEQDQSAYNFEYANVDFLLYCFNQYEKDIQHLINLKKPLPISAYELALKAIHCFNLMNARQAFSVTERQDYILRLHKLTKSIAKTYCKLMRKI</sequence>
<dbReference type="STRING" id="1410383.TGUWTKB_0750"/>
<evidence type="ECO:0000256" key="6">
    <source>
        <dbReference type="ARBA" id="ARBA00022917"/>
    </source>
</evidence>
<reference evidence="11" key="1">
    <citation type="submission" date="2013-11" db="EMBL/GenBank/DDBJ databases">
        <title>Symbiont-containing voluminous jelly as an extraordinary maternal gift for overwintering insect nymphs.</title>
        <authorList>
            <person name="Kaiwa N."/>
            <person name="Hosokawa T."/>
            <person name="Nikoh N."/>
            <person name="Meng X.Y."/>
            <person name="Tanahashi M."/>
            <person name="Moriyama M."/>
            <person name="Maeda T."/>
            <person name="Yamaguchi K."/>
            <person name="Shigenobu S."/>
            <person name="Ito M."/>
            <person name="Fukatsu T."/>
        </authorList>
    </citation>
    <scope>NUCLEOTIDE SEQUENCE [LARGE SCALE GENOMIC DNA]</scope>
    <source>
        <strain evidence="11">UwTKB</strain>
    </source>
</reference>
<dbReference type="PANTHER" id="PTHR30075">
    <property type="entry name" value="GLYCYL-TRNA SYNTHETASE"/>
    <property type="match status" value="1"/>
</dbReference>
<evidence type="ECO:0000256" key="9">
    <source>
        <dbReference type="HAMAP-Rule" id="MF_00254"/>
    </source>
</evidence>
<keyword evidence="9" id="KW-0963">Cytoplasm</keyword>
<evidence type="ECO:0000313" key="10">
    <source>
        <dbReference type="EMBL" id="BAP58334.1"/>
    </source>
</evidence>
<keyword evidence="6 9" id="KW-0648">Protein biosynthesis</keyword>
<evidence type="ECO:0000256" key="7">
    <source>
        <dbReference type="ARBA" id="ARBA00023146"/>
    </source>
</evidence>
<dbReference type="Gene3D" id="1.20.58.180">
    <property type="entry name" value="Class II aaRS and biotin synthetases, domain 2"/>
    <property type="match status" value="1"/>
</dbReference>
<protein>
    <recommendedName>
        <fullName evidence="9">Glycine--tRNA ligase alpha subunit</fullName>
        <ecNumber evidence="9">6.1.1.14</ecNumber>
    </recommendedName>
    <alternativeName>
        <fullName evidence="9">Glycyl-tRNA synthetase alpha subunit</fullName>
        <shortName evidence="9">GlyRS</shortName>
    </alternativeName>
</protein>
<comment type="subcellular location">
    <subcellularLocation>
        <location evidence="9">Cytoplasm</location>
    </subcellularLocation>
</comment>
<evidence type="ECO:0000256" key="3">
    <source>
        <dbReference type="ARBA" id="ARBA00022598"/>
    </source>
</evidence>
<dbReference type="InterPro" id="IPR002310">
    <property type="entry name" value="Gly-tRNA_ligase_asu"/>
</dbReference>
<keyword evidence="11" id="KW-1185">Reference proteome</keyword>
<dbReference type="InterPro" id="IPR045864">
    <property type="entry name" value="aa-tRNA-synth_II/BPL/LPL"/>
</dbReference>
<dbReference type="SUPFAM" id="SSF55681">
    <property type="entry name" value="Class II aaRS and biotin synthetases"/>
    <property type="match status" value="1"/>
</dbReference>
<dbReference type="NCBIfam" id="NF006827">
    <property type="entry name" value="PRK09348.1"/>
    <property type="match status" value="1"/>
</dbReference>
<keyword evidence="5 9" id="KW-0067">ATP-binding</keyword>
<comment type="catalytic activity">
    <reaction evidence="8 9">
        <text>tRNA(Gly) + glycine + ATP = glycyl-tRNA(Gly) + AMP + diphosphate</text>
        <dbReference type="Rhea" id="RHEA:16013"/>
        <dbReference type="Rhea" id="RHEA-COMP:9664"/>
        <dbReference type="Rhea" id="RHEA-COMP:9683"/>
        <dbReference type="ChEBI" id="CHEBI:30616"/>
        <dbReference type="ChEBI" id="CHEBI:33019"/>
        <dbReference type="ChEBI" id="CHEBI:57305"/>
        <dbReference type="ChEBI" id="CHEBI:78442"/>
        <dbReference type="ChEBI" id="CHEBI:78522"/>
        <dbReference type="ChEBI" id="CHEBI:456215"/>
        <dbReference type="EC" id="6.1.1.14"/>
    </reaction>
</comment>
<evidence type="ECO:0000256" key="4">
    <source>
        <dbReference type="ARBA" id="ARBA00022741"/>
    </source>
</evidence>
<evidence type="ECO:0000256" key="2">
    <source>
        <dbReference type="ARBA" id="ARBA00011209"/>
    </source>
</evidence>
<dbReference type="GO" id="GO:0006426">
    <property type="term" value="P:glycyl-tRNA aminoacylation"/>
    <property type="evidence" value="ECO:0007669"/>
    <property type="project" value="UniProtKB-UniRule"/>
</dbReference>
<keyword evidence="3 9" id="KW-0436">Ligase</keyword>
<reference evidence="10 11" key="2">
    <citation type="journal article" date="2014" name="Curr. Biol.">
        <title>Symbiont-Supplemented Maternal Investment Underpinning Host's Ecological Adaptation.</title>
        <authorList>
            <person name="Kaiwa N."/>
            <person name="Hosokawa T."/>
            <person name="Nikoh N."/>
            <person name="Tanahashi M."/>
            <person name="Moriyama M."/>
            <person name="Meng X.Y."/>
            <person name="Maeda T."/>
            <person name="Yamaguchi K."/>
            <person name="Shigenobu S."/>
            <person name="Ito M."/>
            <person name="Fukatsu T."/>
        </authorList>
    </citation>
    <scope>NUCLEOTIDE SEQUENCE [LARGE SCALE GENOMIC DNA]</scope>
    <source>
        <strain evidence="10 11">UwTKB</strain>
    </source>
</reference>
<dbReference type="Pfam" id="PF02091">
    <property type="entry name" value="tRNA-synt_2e"/>
    <property type="match status" value="1"/>
</dbReference>
<evidence type="ECO:0000313" key="11">
    <source>
        <dbReference type="Proteomes" id="UP000031627"/>
    </source>
</evidence>
<dbReference type="HOGENOM" id="CLU_057066_1_0_6"/>
<dbReference type="Gene3D" id="3.30.930.10">
    <property type="entry name" value="Bira Bifunctional Protein, Domain 2"/>
    <property type="match status" value="1"/>
</dbReference>
<dbReference type="GO" id="GO:0005524">
    <property type="term" value="F:ATP binding"/>
    <property type="evidence" value="ECO:0007669"/>
    <property type="project" value="UniProtKB-UniRule"/>
</dbReference>
<dbReference type="AlphaFoldDB" id="A0A090AL58"/>
<accession>A0A090AL58</accession>
<dbReference type="HAMAP" id="MF_00254">
    <property type="entry name" value="Gly_tRNA_synth_alpha"/>
    <property type="match status" value="1"/>
</dbReference>